<reference evidence="3" key="2">
    <citation type="submission" date="2022-07" db="EMBL/GenBank/DDBJ databases">
        <title>Genome-based characterization of novel serogroup A variants of Pasteurella multocida.</title>
        <authorList>
            <person name="Prajapati A."/>
            <person name="Yogisharadhya R."/>
            <person name="Mohanty N."/>
            <person name="Chanda M."/>
            <person name="Mendem S.K."/>
            <person name="Siddaramappa S."/>
            <person name="Shivachandra S.B."/>
        </authorList>
    </citation>
    <scope>NUCLEOTIDE SEQUENCE</scope>
    <source>
        <strain evidence="3">NIVEDIPm19</strain>
    </source>
</reference>
<dbReference type="EMBL" id="PPVL01000002">
    <property type="protein sequence ID" value="NNI78310.1"/>
    <property type="molecule type" value="Genomic_DNA"/>
</dbReference>
<keyword evidence="1" id="KW-0472">Membrane</keyword>
<gene>
    <name evidence="4" type="ORF">C2800_02500</name>
    <name evidence="3" type="ORF">NM948_09140</name>
</gene>
<name>A0A849CMT4_PASMD</name>
<accession>A0A849CMT4</accession>
<dbReference type="AlphaFoldDB" id="A0A849CMT4"/>
<keyword evidence="1" id="KW-0812">Transmembrane</keyword>
<evidence type="ECO:0000313" key="4">
    <source>
        <dbReference type="EMBL" id="NNI78310.1"/>
    </source>
</evidence>
<dbReference type="Pfam" id="PF07811">
    <property type="entry name" value="TadE"/>
    <property type="match status" value="1"/>
</dbReference>
<feature type="transmembrane region" description="Helical" evidence="1">
    <location>
        <begin position="12"/>
        <end position="31"/>
    </location>
</feature>
<reference evidence="4 5" key="1">
    <citation type="journal article" date="2018" name="Front. Microbiol.">
        <title>Genetic and Phylogenetic Characteristics of Pasteurella multocida Isolates From Different Host Species.</title>
        <authorList>
            <person name="Peng Z."/>
            <person name="Liang W."/>
            <person name="Wang F."/>
            <person name="Xu Z."/>
            <person name="Xie Z."/>
            <person name="Lian Z."/>
            <person name="Hua L."/>
            <person name="Zhou R."/>
            <person name="Chen H."/>
            <person name="Wu B."/>
        </authorList>
    </citation>
    <scope>NUCLEOTIDE SEQUENCE [LARGE SCALE GENOMIC DNA]</scope>
    <source>
        <strain evidence="4 5">HNA06</strain>
    </source>
</reference>
<sequence>MKKFLSNIKGASSVEFALTIAFYLFVVMFIFEFCRLAVATAYWDLAITESVRIAKNEQAISGNYEEAFRKALTKQKKFHDESTIGYLALLEDNKFDVKVQYVDCDKETECIKNLLLNKFRQPQKNHKGELISPTGSRATLAQYSLTYKYKFMVPLVFIPESWSQVVLNREFVVVQEFERSQFMLGAKPSSLGTNP</sequence>
<dbReference type="EMBL" id="JANJHC010000021">
    <property type="protein sequence ID" value="MDA5623701.1"/>
    <property type="molecule type" value="Genomic_DNA"/>
</dbReference>
<evidence type="ECO:0000256" key="1">
    <source>
        <dbReference type="SAM" id="Phobius"/>
    </source>
</evidence>
<evidence type="ECO:0000313" key="3">
    <source>
        <dbReference type="EMBL" id="MDA5623701.1"/>
    </source>
</evidence>
<evidence type="ECO:0000259" key="2">
    <source>
        <dbReference type="Pfam" id="PF07811"/>
    </source>
</evidence>
<dbReference type="Proteomes" id="UP000540079">
    <property type="component" value="Unassembled WGS sequence"/>
</dbReference>
<dbReference type="RefSeq" id="WP_014667938.1">
    <property type="nucleotide sequence ID" value="NZ_CP030096.1"/>
</dbReference>
<dbReference type="InterPro" id="IPR012495">
    <property type="entry name" value="TadE-like_dom"/>
</dbReference>
<proteinExistence type="predicted"/>
<evidence type="ECO:0000313" key="5">
    <source>
        <dbReference type="Proteomes" id="UP000540079"/>
    </source>
</evidence>
<comment type="caution">
    <text evidence="4">The sequence shown here is derived from an EMBL/GenBank/DDBJ whole genome shotgun (WGS) entry which is preliminary data.</text>
</comment>
<protein>
    <submittedName>
        <fullName evidence="3">Pilus assembly protein</fullName>
    </submittedName>
    <submittedName>
        <fullName evidence="4">Protein TadE</fullName>
    </submittedName>
</protein>
<organism evidence="4 5">
    <name type="scientific">Pasteurella multocida</name>
    <dbReference type="NCBI Taxonomy" id="747"/>
    <lineage>
        <taxon>Bacteria</taxon>
        <taxon>Pseudomonadati</taxon>
        <taxon>Pseudomonadota</taxon>
        <taxon>Gammaproteobacteria</taxon>
        <taxon>Pasteurellales</taxon>
        <taxon>Pasteurellaceae</taxon>
        <taxon>Pasteurella</taxon>
    </lineage>
</organism>
<keyword evidence="1" id="KW-1133">Transmembrane helix</keyword>
<dbReference type="Proteomes" id="UP001145481">
    <property type="component" value="Unassembled WGS sequence"/>
</dbReference>
<feature type="domain" description="TadE-like" evidence="2">
    <location>
        <begin position="10"/>
        <end position="52"/>
    </location>
</feature>